<dbReference type="GO" id="GO:0005829">
    <property type="term" value="C:cytosol"/>
    <property type="evidence" value="ECO:0007669"/>
    <property type="project" value="TreeGrafter"/>
</dbReference>
<proteinExistence type="predicted"/>
<dbReference type="KEGG" id="hae:halTADL_2696"/>
<dbReference type="InterPro" id="IPR001789">
    <property type="entry name" value="Sig_transdc_resp-reg_receiver"/>
</dbReference>
<dbReference type="PANTHER" id="PTHR48111">
    <property type="entry name" value="REGULATOR OF RPOS"/>
    <property type="match status" value="1"/>
</dbReference>
<sequence>MTRAQSMSTTVSDPPTVLVVDDEQDVADIYTLQLNERYTVETVYGGRAAIDAVDETVDVMLLDRRMPDLSGNKVLEQVRADGYDCRVIMVTAVDPKFDIIEMPFDDYLCKPVDKETLYEAIEQQLTAKEYDETVSELFRATSKLTVLESEMSNEELSSSAEYQRLKTMTTEMRTEAESLMTELNDFESAFKAIDRSSN</sequence>
<dbReference type="Proteomes" id="UP000198888">
    <property type="component" value="Unassembled WGS sequence"/>
</dbReference>
<dbReference type="PROSITE" id="PS50110">
    <property type="entry name" value="RESPONSE_REGULATORY"/>
    <property type="match status" value="1"/>
</dbReference>
<dbReference type="InterPro" id="IPR011006">
    <property type="entry name" value="CheY-like_superfamily"/>
</dbReference>
<dbReference type="STRING" id="1073996.SAMN05444271_1188"/>
<accession>A0A1H6VWI1</accession>
<dbReference type="Pfam" id="PF00072">
    <property type="entry name" value="Response_reg"/>
    <property type="match status" value="1"/>
</dbReference>
<name>A0A1H6VWI1_9EURY</name>
<dbReference type="GO" id="GO:0000976">
    <property type="term" value="F:transcription cis-regulatory region binding"/>
    <property type="evidence" value="ECO:0007669"/>
    <property type="project" value="TreeGrafter"/>
</dbReference>
<dbReference type="InterPro" id="IPR039420">
    <property type="entry name" value="WalR-like"/>
</dbReference>
<dbReference type="PANTHER" id="PTHR48111:SF1">
    <property type="entry name" value="TWO-COMPONENT RESPONSE REGULATOR ORR33"/>
    <property type="match status" value="1"/>
</dbReference>
<accession>A0A2H4Q4W9</accession>
<evidence type="ECO:0000256" key="5">
    <source>
        <dbReference type="ARBA" id="ARBA00023163"/>
    </source>
</evidence>
<organism evidence="8 9">
    <name type="scientific">Halohasta litchfieldiae</name>
    <dbReference type="NCBI Taxonomy" id="1073996"/>
    <lineage>
        <taxon>Archaea</taxon>
        <taxon>Methanobacteriati</taxon>
        <taxon>Methanobacteriota</taxon>
        <taxon>Stenosarchaea group</taxon>
        <taxon>Halobacteria</taxon>
        <taxon>Halobacteriales</taxon>
        <taxon>Haloferacaceae</taxon>
        <taxon>Halohasta</taxon>
    </lineage>
</organism>
<feature type="domain" description="Response regulatory" evidence="7">
    <location>
        <begin position="16"/>
        <end position="125"/>
    </location>
</feature>
<evidence type="ECO:0000313" key="9">
    <source>
        <dbReference type="Proteomes" id="UP000198888"/>
    </source>
</evidence>
<dbReference type="GO" id="GO:0000156">
    <property type="term" value="F:phosphorelay response regulator activity"/>
    <property type="evidence" value="ECO:0007669"/>
    <property type="project" value="TreeGrafter"/>
</dbReference>
<dbReference type="GO" id="GO:0006355">
    <property type="term" value="P:regulation of DNA-templated transcription"/>
    <property type="evidence" value="ECO:0007669"/>
    <property type="project" value="TreeGrafter"/>
</dbReference>
<keyword evidence="5" id="KW-0804">Transcription</keyword>
<evidence type="ECO:0000259" key="7">
    <source>
        <dbReference type="PROSITE" id="PS50110"/>
    </source>
</evidence>
<evidence type="ECO:0000256" key="3">
    <source>
        <dbReference type="ARBA" id="ARBA00023015"/>
    </source>
</evidence>
<evidence type="ECO:0000313" key="8">
    <source>
        <dbReference type="EMBL" id="SEJ04980.1"/>
    </source>
</evidence>
<dbReference type="SUPFAM" id="SSF52172">
    <property type="entry name" value="CheY-like"/>
    <property type="match status" value="1"/>
</dbReference>
<dbReference type="Gene3D" id="3.40.50.2300">
    <property type="match status" value="1"/>
</dbReference>
<evidence type="ECO:0000256" key="6">
    <source>
        <dbReference type="PROSITE-ProRule" id="PRU00169"/>
    </source>
</evidence>
<evidence type="ECO:0000256" key="1">
    <source>
        <dbReference type="ARBA" id="ARBA00022553"/>
    </source>
</evidence>
<dbReference type="InterPro" id="IPR013971">
    <property type="entry name" value="HalX_domain"/>
</dbReference>
<dbReference type="SMART" id="SM00448">
    <property type="entry name" value="REC"/>
    <property type="match status" value="1"/>
</dbReference>
<evidence type="ECO:0000256" key="4">
    <source>
        <dbReference type="ARBA" id="ARBA00023125"/>
    </source>
</evidence>
<keyword evidence="2" id="KW-0902">Two-component regulatory system</keyword>
<keyword evidence="9" id="KW-1185">Reference proteome</keyword>
<evidence type="ECO:0000256" key="2">
    <source>
        <dbReference type="ARBA" id="ARBA00023012"/>
    </source>
</evidence>
<gene>
    <name evidence="8" type="ORF">SAMN05444271_1188</name>
</gene>
<dbReference type="Pfam" id="PF08663">
    <property type="entry name" value="HalX"/>
    <property type="match status" value="1"/>
</dbReference>
<protein>
    <submittedName>
        <fullName evidence="8">HalX domain-containing protein</fullName>
    </submittedName>
</protein>
<keyword evidence="3" id="KW-0805">Transcription regulation</keyword>
<dbReference type="GO" id="GO:0032993">
    <property type="term" value="C:protein-DNA complex"/>
    <property type="evidence" value="ECO:0007669"/>
    <property type="project" value="TreeGrafter"/>
</dbReference>
<feature type="modified residue" description="4-aspartylphosphate" evidence="6">
    <location>
        <position position="63"/>
    </location>
</feature>
<dbReference type="EMBL" id="FNYR01000018">
    <property type="protein sequence ID" value="SEJ04980.1"/>
    <property type="molecule type" value="Genomic_DNA"/>
</dbReference>
<dbReference type="AlphaFoldDB" id="A0A1H6VWI1"/>
<keyword evidence="4" id="KW-0238">DNA-binding</keyword>
<keyword evidence="1 6" id="KW-0597">Phosphoprotein</keyword>
<reference evidence="8 9" key="1">
    <citation type="submission" date="2016-10" db="EMBL/GenBank/DDBJ databases">
        <authorList>
            <person name="de Groot N.N."/>
        </authorList>
    </citation>
    <scope>NUCLEOTIDE SEQUENCE [LARGE SCALE GENOMIC DNA]</scope>
    <source>
        <strain evidence="8 9">DSM 22187</strain>
    </source>
</reference>